<evidence type="ECO:0000313" key="2">
    <source>
        <dbReference type="EMBL" id="KAG8174395.1"/>
    </source>
</evidence>
<accession>A0AAV6TSI3</accession>
<dbReference type="EMBL" id="JAFNEN010001227">
    <property type="protein sequence ID" value="KAG8174395.1"/>
    <property type="molecule type" value="Genomic_DNA"/>
</dbReference>
<sequence length="120" mass="13827">MTVYVPTSFSLRDHKKLSFSISQSLTRTGTKPSKKPATKKHRNTPPPANDAVLRKFTNKRYVNKLRKLCVSDAINHSRQIFQKHVIGYIPQEARLHQQNAILANNEPDNIRDCDIDYPTR</sequence>
<comment type="caution">
    <text evidence="2">The sequence shown here is derived from an EMBL/GenBank/DDBJ whole genome shotgun (WGS) entry which is preliminary data.</text>
</comment>
<reference evidence="2 3" key="1">
    <citation type="journal article" date="2022" name="Nat. Ecol. Evol.">
        <title>A masculinizing supergene underlies an exaggerated male reproductive morph in a spider.</title>
        <authorList>
            <person name="Hendrickx F."/>
            <person name="De Corte Z."/>
            <person name="Sonet G."/>
            <person name="Van Belleghem S.M."/>
            <person name="Kostlbacher S."/>
            <person name="Vangestel C."/>
        </authorList>
    </citation>
    <scope>NUCLEOTIDE SEQUENCE [LARGE SCALE GENOMIC DNA]</scope>
    <source>
        <strain evidence="2">W744_W776</strain>
    </source>
</reference>
<organism evidence="2 3">
    <name type="scientific">Oedothorax gibbosus</name>
    <dbReference type="NCBI Taxonomy" id="931172"/>
    <lineage>
        <taxon>Eukaryota</taxon>
        <taxon>Metazoa</taxon>
        <taxon>Ecdysozoa</taxon>
        <taxon>Arthropoda</taxon>
        <taxon>Chelicerata</taxon>
        <taxon>Arachnida</taxon>
        <taxon>Araneae</taxon>
        <taxon>Araneomorphae</taxon>
        <taxon>Entelegynae</taxon>
        <taxon>Araneoidea</taxon>
        <taxon>Linyphiidae</taxon>
        <taxon>Erigoninae</taxon>
        <taxon>Oedothorax</taxon>
    </lineage>
</organism>
<keyword evidence="3" id="KW-1185">Reference proteome</keyword>
<evidence type="ECO:0000256" key="1">
    <source>
        <dbReference type="SAM" id="MobiDB-lite"/>
    </source>
</evidence>
<proteinExistence type="predicted"/>
<dbReference type="AlphaFoldDB" id="A0AAV6TSI3"/>
<feature type="compositionally biased region" description="Basic residues" evidence="1">
    <location>
        <begin position="32"/>
        <end position="43"/>
    </location>
</feature>
<feature type="region of interest" description="Disordered" evidence="1">
    <location>
        <begin position="20"/>
        <end position="51"/>
    </location>
</feature>
<gene>
    <name evidence="2" type="ORF">JTE90_016091</name>
</gene>
<protein>
    <submittedName>
        <fullName evidence="2">Uncharacterized protein</fullName>
    </submittedName>
</protein>
<feature type="compositionally biased region" description="Polar residues" evidence="1">
    <location>
        <begin position="20"/>
        <end position="31"/>
    </location>
</feature>
<name>A0AAV6TSI3_9ARAC</name>
<dbReference type="Proteomes" id="UP000827092">
    <property type="component" value="Unassembled WGS sequence"/>
</dbReference>
<evidence type="ECO:0000313" key="3">
    <source>
        <dbReference type="Proteomes" id="UP000827092"/>
    </source>
</evidence>